<gene>
    <name evidence="1" type="ORF">E4K67_27195</name>
</gene>
<proteinExistence type="predicted"/>
<name>A0A4Z0R0E3_9FIRM</name>
<dbReference type="NCBIfam" id="TIGR02328">
    <property type="entry name" value="TIGR02328 family protein"/>
    <property type="match status" value="1"/>
</dbReference>
<sequence>MRLWHQELLAFLPRAQILGQHRECCALRGMGWGRKHSTVDYVFKHNVKRLVNYHQLVLREMVHRGYKPAQQWYCPEYRGKNTMPWPCALSSEYNLCEEDLIYPEHDDAYREECIANLKHKGIELF</sequence>
<dbReference type="Pfam" id="PF03013">
    <property type="entry name" value="Pyr_excise"/>
    <property type="match status" value="1"/>
</dbReference>
<dbReference type="InterPro" id="IPR012650">
    <property type="entry name" value="CHP02328"/>
</dbReference>
<evidence type="ECO:0000313" key="1">
    <source>
        <dbReference type="EMBL" id="TGE35086.1"/>
    </source>
</evidence>
<dbReference type="Proteomes" id="UP000298460">
    <property type="component" value="Unassembled WGS sequence"/>
</dbReference>
<protein>
    <recommendedName>
        <fullName evidence="3">Pyrimidine dimer DNA glycosylase</fullName>
    </recommendedName>
</protein>
<evidence type="ECO:0000313" key="2">
    <source>
        <dbReference type="Proteomes" id="UP000298460"/>
    </source>
</evidence>
<evidence type="ECO:0008006" key="3">
    <source>
        <dbReference type="Google" id="ProtNLM"/>
    </source>
</evidence>
<dbReference type="InterPro" id="IPR004260">
    <property type="entry name" value="Pyr-dimer_DNA_glycosylase"/>
</dbReference>
<dbReference type="RefSeq" id="WP_135552540.1">
    <property type="nucleotide sequence ID" value="NZ_SPQQ01000020.1"/>
</dbReference>
<dbReference type="OrthoDB" id="360137at2"/>
<comment type="caution">
    <text evidence="1">The sequence shown here is derived from an EMBL/GenBank/DDBJ whole genome shotgun (WGS) entry which is preliminary data.</text>
</comment>
<dbReference type="EMBL" id="SPQQ01000020">
    <property type="protein sequence ID" value="TGE35086.1"/>
    <property type="molecule type" value="Genomic_DNA"/>
</dbReference>
<accession>A0A4Z0R0E3</accession>
<dbReference type="AlphaFoldDB" id="A0A4Z0R0E3"/>
<keyword evidence="2" id="KW-1185">Reference proteome</keyword>
<organism evidence="1 2">
    <name type="scientific">Desulfosporosinus fructosivorans</name>
    <dbReference type="NCBI Taxonomy" id="2018669"/>
    <lineage>
        <taxon>Bacteria</taxon>
        <taxon>Bacillati</taxon>
        <taxon>Bacillota</taxon>
        <taxon>Clostridia</taxon>
        <taxon>Eubacteriales</taxon>
        <taxon>Desulfitobacteriaceae</taxon>
        <taxon>Desulfosporosinus</taxon>
    </lineage>
</organism>
<reference evidence="1 2" key="1">
    <citation type="submission" date="2019-03" db="EMBL/GenBank/DDBJ databases">
        <title>Draft Genome Sequence of Desulfosporosinus fructosivorans Strain 63.6F, Isolated from Marine Sediment in the Baltic Sea.</title>
        <authorList>
            <person name="Hausmann B."/>
            <person name="Vandieken V."/>
            <person name="Pjevac P."/>
            <person name="Schreck K."/>
            <person name="Herbold C.W."/>
            <person name="Loy A."/>
        </authorList>
    </citation>
    <scope>NUCLEOTIDE SEQUENCE [LARGE SCALE GENOMIC DNA]</scope>
    <source>
        <strain evidence="1 2">63.6F</strain>
    </source>
</reference>